<protein>
    <submittedName>
        <fullName evidence="8">Jrk helix-turn-helix protein</fullName>
    </submittedName>
</protein>
<comment type="caution">
    <text evidence="8">The sequence shown here is derived from an EMBL/GenBank/DDBJ whole genome shotgun (WGS) entry which is preliminary data.</text>
</comment>
<organism evidence="8 9">
    <name type="scientific">Molossus molossus</name>
    <name type="common">Pallas' mastiff bat</name>
    <name type="synonym">Vespertilio molossus</name>
    <dbReference type="NCBI Taxonomy" id="27622"/>
    <lineage>
        <taxon>Eukaryota</taxon>
        <taxon>Metazoa</taxon>
        <taxon>Chordata</taxon>
        <taxon>Craniata</taxon>
        <taxon>Vertebrata</taxon>
        <taxon>Euteleostomi</taxon>
        <taxon>Mammalia</taxon>
        <taxon>Eutheria</taxon>
        <taxon>Laurasiatheria</taxon>
        <taxon>Chiroptera</taxon>
        <taxon>Yangochiroptera</taxon>
        <taxon>Molossidae</taxon>
        <taxon>Molossus</taxon>
    </lineage>
</organism>
<name>A0A7J8BBX5_MOLMO</name>
<feature type="compositionally biased region" description="Low complexity" evidence="5">
    <location>
        <begin position="461"/>
        <end position="471"/>
    </location>
</feature>
<feature type="domain" description="HTH CENPB-type" evidence="7">
    <location>
        <begin position="77"/>
        <end position="149"/>
    </location>
</feature>
<feature type="region of interest" description="Disordered" evidence="5">
    <location>
        <begin position="532"/>
        <end position="553"/>
    </location>
</feature>
<dbReference type="InterPro" id="IPR007889">
    <property type="entry name" value="HTH_Psq"/>
</dbReference>
<sequence length="553" mass="61215">MASKQAAGRGPGEKRKRVVLTLKEKMDICVRLEKGESRKALMQEYNVGMSTLYDIKAHKAQLLRFFASSDCNKALERRRTLHTPKLEHLDRVLYEWFLGKRAEGVPVSGPMLIEKAKDFYEQMQLTEPCVFSGGWLWRFKARHGIKKLDASSEKQVADHQAAEQFCGFFRSLTVEHGLTPEQVYNADETGLFWQCLPGPSPEGGPVPGRRQSRDRLTVLMCANATGSHKIKPLVIGKWSGPRASRGIQHLPVAYRAHGNAWADRAVFSDWFHHVFAPSVREHFRALGLPEDSKAILLLDSSRAHPQESELVSENIFTIFLPASVTSLIQPMDQGIRWDFMRNFISPPATPQGFHPPYNVNDAVRSVACAWDAMPRAVFSRAWRKLWPAASSAEGSSSEEEPEHLRAKPHDQTFAHVLELGREVKSWPSSRLHGSAAAERAGLGQAAGAGHPAEGHLEQAEKSGGAEAAGEGAEAAWEQAAVAFDAVLRFAEGQPCFTAQELGQLHALRSVFLRQRQGQWRRLALRAVVKLEAPQERAGGPATSARSPSTAGRN</sequence>
<evidence type="ECO:0000256" key="1">
    <source>
        <dbReference type="ARBA" id="ARBA00004123"/>
    </source>
</evidence>
<evidence type="ECO:0000256" key="5">
    <source>
        <dbReference type="SAM" id="MobiDB-lite"/>
    </source>
</evidence>
<feature type="DNA-binding region" description="H-T-H motif" evidence="4">
    <location>
        <begin position="38"/>
        <end position="58"/>
    </location>
</feature>
<gene>
    <name evidence="8" type="ORF">HJG59_007050</name>
</gene>
<dbReference type="AlphaFoldDB" id="A0A7J8BBX5"/>
<evidence type="ECO:0000256" key="4">
    <source>
        <dbReference type="PROSITE-ProRule" id="PRU00320"/>
    </source>
</evidence>
<dbReference type="PROSITE" id="PS51253">
    <property type="entry name" value="HTH_CENPB"/>
    <property type="match status" value="1"/>
</dbReference>
<dbReference type="SMART" id="SM00674">
    <property type="entry name" value="CENPB"/>
    <property type="match status" value="1"/>
</dbReference>
<feature type="region of interest" description="Disordered" evidence="5">
    <location>
        <begin position="390"/>
        <end position="409"/>
    </location>
</feature>
<dbReference type="Pfam" id="PF03184">
    <property type="entry name" value="DDE_1"/>
    <property type="match status" value="1"/>
</dbReference>
<keyword evidence="2 4" id="KW-0238">DNA-binding</keyword>
<dbReference type="Pfam" id="PF04218">
    <property type="entry name" value="CENP-B_N"/>
    <property type="match status" value="1"/>
</dbReference>
<feature type="domain" description="HTH psq-type" evidence="6">
    <location>
        <begin position="11"/>
        <end position="62"/>
    </location>
</feature>
<feature type="compositionally biased region" description="Low complexity" evidence="5">
    <location>
        <begin position="435"/>
        <end position="451"/>
    </location>
</feature>
<dbReference type="Gene3D" id="1.10.10.60">
    <property type="entry name" value="Homeodomain-like"/>
    <property type="match status" value="2"/>
</dbReference>
<dbReference type="GO" id="GO:0005634">
    <property type="term" value="C:nucleus"/>
    <property type="evidence" value="ECO:0007669"/>
    <property type="project" value="UniProtKB-SubCell"/>
</dbReference>
<dbReference type="PANTHER" id="PTHR19303:SF11">
    <property type="entry name" value="JERKY PROTEIN HOMOLOG"/>
    <property type="match status" value="1"/>
</dbReference>
<proteinExistence type="predicted"/>
<dbReference type="GO" id="GO:0003677">
    <property type="term" value="F:DNA binding"/>
    <property type="evidence" value="ECO:0007669"/>
    <property type="project" value="UniProtKB-UniRule"/>
</dbReference>
<evidence type="ECO:0000259" key="7">
    <source>
        <dbReference type="PROSITE" id="PS51253"/>
    </source>
</evidence>
<dbReference type="Pfam" id="PF03221">
    <property type="entry name" value="HTH_Tnp_Tc5"/>
    <property type="match status" value="1"/>
</dbReference>
<keyword evidence="9" id="KW-1185">Reference proteome</keyword>
<evidence type="ECO:0000313" key="8">
    <source>
        <dbReference type="EMBL" id="KAF6395810.1"/>
    </source>
</evidence>
<dbReference type="PROSITE" id="PS50960">
    <property type="entry name" value="HTH_PSQ"/>
    <property type="match status" value="1"/>
</dbReference>
<accession>A0A7J8BBX5</accession>
<dbReference type="InterPro" id="IPR009057">
    <property type="entry name" value="Homeodomain-like_sf"/>
</dbReference>
<evidence type="ECO:0000259" key="6">
    <source>
        <dbReference type="PROSITE" id="PS50960"/>
    </source>
</evidence>
<dbReference type="InterPro" id="IPR050863">
    <property type="entry name" value="CenT-Element_Derived"/>
</dbReference>
<dbReference type="PANTHER" id="PTHR19303">
    <property type="entry name" value="TRANSPOSON"/>
    <property type="match status" value="1"/>
</dbReference>
<evidence type="ECO:0000256" key="3">
    <source>
        <dbReference type="ARBA" id="ARBA00023242"/>
    </source>
</evidence>
<dbReference type="Proteomes" id="UP000550707">
    <property type="component" value="Unassembled WGS sequence"/>
</dbReference>
<dbReference type="SUPFAM" id="SSF46689">
    <property type="entry name" value="Homeodomain-like"/>
    <property type="match status" value="2"/>
</dbReference>
<keyword evidence="3 4" id="KW-0539">Nucleus</keyword>
<comment type="subcellular location">
    <subcellularLocation>
        <location evidence="1 4">Nucleus</location>
    </subcellularLocation>
</comment>
<evidence type="ECO:0000256" key="2">
    <source>
        <dbReference type="ARBA" id="ARBA00023125"/>
    </source>
</evidence>
<dbReference type="FunCoup" id="A0A7J8BBX5">
    <property type="interactions" value="1669"/>
</dbReference>
<dbReference type="OrthoDB" id="125347at2759"/>
<dbReference type="InterPro" id="IPR006600">
    <property type="entry name" value="HTH_CenpB_DNA-bd_dom"/>
</dbReference>
<dbReference type="EMBL" id="JACASF010000033">
    <property type="protein sequence ID" value="KAF6395810.1"/>
    <property type="molecule type" value="Genomic_DNA"/>
</dbReference>
<dbReference type="InterPro" id="IPR004875">
    <property type="entry name" value="DDE_SF_endonuclease_dom"/>
</dbReference>
<dbReference type="InParanoid" id="A0A7J8BBX5"/>
<evidence type="ECO:0000313" key="9">
    <source>
        <dbReference type="Proteomes" id="UP000550707"/>
    </source>
</evidence>
<feature type="compositionally biased region" description="Polar residues" evidence="5">
    <location>
        <begin position="543"/>
        <end position="553"/>
    </location>
</feature>
<reference evidence="8 9" key="1">
    <citation type="journal article" date="2020" name="Nature">
        <title>Six reference-quality genomes reveal evolution of bat adaptations.</title>
        <authorList>
            <person name="Jebb D."/>
            <person name="Huang Z."/>
            <person name="Pippel M."/>
            <person name="Hughes G.M."/>
            <person name="Lavrichenko K."/>
            <person name="Devanna P."/>
            <person name="Winkler S."/>
            <person name="Jermiin L.S."/>
            <person name="Skirmuntt E.C."/>
            <person name="Katzourakis A."/>
            <person name="Burkitt-Gray L."/>
            <person name="Ray D.A."/>
            <person name="Sullivan K.A.M."/>
            <person name="Roscito J.G."/>
            <person name="Kirilenko B.M."/>
            <person name="Davalos L.M."/>
            <person name="Corthals A.P."/>
            <person name="Power M.L."/>
            <person name="Jones G."/>
            <person name="Ransome R.D."/>
            <person name="Dechmann D.K.N."/>
            <person name="Locatelli A.G."/>
            <person name="Puechmaille S.J."/>
            <person name="Fedrigo O."/>
            <person name="Jarvis E.D."/>
            <person name="Hiller M."/>
            <person name="Vernes S.C."/>
            <person name="Myers E.W."/>
            <person name="Teeling E.C."/>
        </authorList>
    </citation>
    <scope>NUCLEOTIDE SEQUENCE [LARGE SCALE GENOMIC DNA]</scope>
    <source>
        <strain evidence="8">MMolMol1</strain>
        <tissue evidence="8">Muscle</tissue>
    </source>
</reference>
<feature type="region of interest" description="Disordered" evidence="5">
    <location>
        <begin position="428"/>
        <end position="471"/>
    </location>
</feature>